<dbReference type="InterPro" id="IPR052158">
    <property type="entry name" value="INH-QAR"/>
</dbReference>
<dbReference type="InterPro" id="IPR002818">
    <property type="entry name" value="DJ-1/PfpI"/>
</dbReference>
<sequence>MSTTKLPKNFGVVLFPGFQLLDICGPLDALNVLSNSHTLNLSILAATRDPVGTQHSAQDERGSYFNQSIVPTHTFEEAPKDLEVLIIPGGLGNRSDENMKPVVEFLISLGLSSSSQKDQRGDIKWILTVCTGSEILARTGALDGRRATTNKRAFNQVKEKHPQVKWVTKARWVVDDEFWTSSGISAGIDLTFAWMSAVFGEETAQYVADRSEYERNTDPQNDRYAERWGAI</sequence>
<feature type="domain" description="DJ-1/PfpI" evidence="1">
    <location>
        <begin position="12"/>
        <end position="195"/>
    </location>
</feature>
<protein>
    <recommendedName>
        <fullName evidence="1">DJ-1/PfpI domain-containing protein</fullName>
    </recommendedName>
</protein>
<keyword evidence="3" id="KW-1185">Reference proteome</keyword>
<dbReference type="Gene3D" id="3.40.50.880">
    <property type="match status" value="1"/>
</dbReference>
<proteinExistence type="predicted"/>
<evidence type="ECO:0000313" key="2">
    <source>
        <dbReference type="EMBL" id="KAJ4411834.1"/>
    </source>
</evidence>
<dbReference type="AlphaFoldDB" id="A0A9W8ZMV0"/>
<dbReference type="PANTHER" id="PTHR43130">
    <property type="entry name" value="ARAC-FAMILY TRANSCRIPTIONAL REGULATOR"/>
    <property type="match status" value="1"/>
</dbReference>
<evidence type="ECO:0000259" key="1">
    <source>
        <dbReference type="Pfam" id="PF01965"/>
    </source>
</evidence>
<reference evidence="2" key="1">
    <citation type="submission" date="2022-10" db="EMBL/GenBank/DDBJ databases">
        <title>Tapping the CABI collections for fungal endophytes: first genome assemblies for Collariella, Neodidymelliopsis, Ascochyta clinopodiicola, Didymella pomorum, Didymosphaeria variabile, Neocosmospora piperis and Neocucurbitaria cava.</title>
        <authorList>
            <person name="Hill R."/>
        </authorList>
    </citation>
    <scope>NUCLEOTIDE SEQUENCE</scope>
    <source>
        <strain evidence="2">IMI 355091</strain>
    </source>
</reference>
<dbReference type="EMBL" id="JAPEVA010000004">
    <property type="protein sequence ID" value="KAJ4411834.1"/>
    <property type="molecule type" value="Genomic_DNA"/>
</dbReference>
<dbReference type="InterPro" id="IPR029062">
    <property type="entry name" value="Class_I_gatase-like"/>
</dbReference>
<comment type="caution">
    <text evidence="2">The sequence shown here is derived from an EMBL/GenBank/DDBJ whole genome shotgun (WGS) entry which is preliminary data.</text>
</comment>
<organism evidence="2 3">
    <name type="scientific">Didymella pomorum</name>
    <dbReference type="NCBI Taxonomy" id="749634"/>
    <lineage>
        <taxon>Eukaryota</taxon>
        <taxon>Fungi</taxon>
        <taxon>Dikarya</taxon>
        <taxon>Ascomycota</taxon>
        <taxon>Pezizomycotina</taxon>
        <taxon>Dothideomycetes</taxon>
        <taxon>Pleosporomycetidae</taxon>
        <taxon>Pleosporales</taxon>
        <taxon>Pleosporineae</taxon>
        <taxon>Didymellaceae</taxon>
        <taxon>Didymella</taxon>
    </lineage>
</organism>
<gene>
    <name evidence="2" type="ORF">N0V91_000970</name>
</gene>
<evidence type="ECO:0000313" key="3">
    <source>
        <dbReference type="Proteomes" id="UP001140510"/>
    </source>
</evidence>
<dbReference type="CDD" id="cd03139">
    <property type="entry name" value="GATase1_PfpI_2"/>
    <property type="match status" value="1"/>
</dbReference>
<dbReference type="Pfam" id="PF01965">
    <property type="entry name" value="DJ-1_PfpI"/>
    <property type="match status" value="1"/>
</dbReference>
<accession>A0A9W8ZMV0</accession>
<dbReference type="Proteomes" id="UP001140510">
    <property type="component" value="Unassembled WGS sequence"/>
</dbReference>
<dbReference type="SUPFAM" id="SSF52317">
    <property type="entry name" value="Class I glutamine amidotransferase-like"/>
    <property type="match status" value="1"/>
</dbReference>
<dbReference type="OrthoDB" id="543156at2759"/>
<dbReference type="PANTHER" id="PTHR43130:SF15">
    <property type="entry name" value="THIJ_PFPI FAMILY PROTEIN (AFU_ORTHOLOGUE AFUA_5G14240)"/>
    <property type="match status" value="1"/>
</dbReference>
<name>A0A9W8ZMV0_9PLEO</name>